<dbReference type="PANTHER" id="PTHR43226:SF4">
    <property type="entry name" value="XAA-PRO AMINOPEPTIDASE 3"/>
    <property type="match status" value="1"/>
</dbReference>
<keyword evidence="4" id="KW-0378">Hydrolase</keyword>
<name>A0A381SDN6_9ZZZZ</name>
<dbReference type="InterPro" id="IPR036005">
    <property type="entry name" value="Creatinase/aminopeptidase-like"/>
</dbReference>
<evidence type="ECO:0000256" key="1">
    <source>
        <dbReference type="ARBA" id="ARBA00001936"/>
    </source>
</evidence>
<dbReference type="CDD" id="cd01087">
    <property type="entry name" value="Prolidase"/>
    <property type="match status" value="1"/>
</dbReference>
<evidence type="ECO:0000259" key="6">
    <source>
        <dbReference type="SMART" id="SM01011"/>
    </source>
</evidence>
<keyword evidence="3" id="KW-0479">Metal-binding</keyword>
<dbReference type="SUPFAM" id="SSF53092">
    <property type="entry name" value="Creatinase/prolidase N-terminal domain"/>
    <property type="match status" value="1"/>
</dbReference>
<evidence type="ECO:0000313" key="7">
    <source>
        <dbReference type="EMBL" id="SVA02202.1"/>
    </source>
</evidence>
<organism evidence="7">
    <name type="scientific">marine metagenome</name>
    <dbReference type="NCBI Taxonomy" id="408172"/>
    <lineage>
        <taxon>unclassified sequences</taxon>
        <taxon>metagenomes</taxon>
        <taxon>ecological metagenomes</taxon>
    </lineage>
</organism>
<protein>
    <recommendedName>
        <fullName evidence="6">Aminopeptidase P N-terminal domain-containing protein</fullName>
    </recommendedName>
</protein>
<dbReference type="SMART" id="SM01011">
    <property type="entry name" value="AMP_N"/>
    <property type="match status" value="1"/>
</dbReference>
<dbReference type="Gene3D" id="3.40.350.10">
    <property type="entry name" value="Creatinase/prolidase N-terminal domain"/>
    <property type="match status" value="1"/>
</dbReference>
<reference evidence="7" key="1">
    <citation type="submission" date="2018-05" db="EMBL/GenBank/DDBJ databases">
        <authorList>
            <person name="Lanie J.A."/>
            <person name="Ng W.-L."/>
            <person name="Kazmierczak K.M."/>
            <person name="Andrzejewski T.M."/>
            <person name="Davidsen T.M."/>
            <person name="Wayne K.J."/>
            <person name="Tettelin H."/>
            <person name="Glass J.I."/>
            <person name="Rusch D."/>
            <person name="Podicherti R."/>
            <person name="Tsui H.-C.T."/>
            <person name="Winkler M.E."/>
        </authorList>
    </citation>
    <scope>NUCLEOTIDE SEQUENCE</scope>
</reference>
<dbReference type="GO" id="GO:0030145">
    <property type="term" value="F:manganese ion binding"/>
    <property type="evidence" value="ECO:0007669"/>
    <property type="project" value="InterPro"/>
</dbReference>
<feature type="domain" description="Aminopeptidase P N-terminal" evidence="6">
    <location>
        <begin position="6"/>
        <end position="141"/>
    </location>
</feature>
<dbReference type="PANTHER" id="PTHR43226">
    <property type="entry name" value="XAA-PRO AMINOPEPTIDASE 3"/>
    <property type="match status" value="1"/>
</dbReference>
<dbReference type="InterPro" id="IPR001131">
    <property type="entry name" value="Peptidase_M24B_aminopep-P_CS"/>
</dbReference>
<evidence type="ECO:0000256" key="3">
    <source>
        <dbReference type="ARBA" id="ARBA00022723"/>
    </source>
</evidence>
<sequence length="429" mass="49760">MRYQNINNNLFIENRKKFIESIKDKSAAVFVSNDVMPTNADEEMPFIQNTNLFYLTGIDQEDTFLILAPDFPDKNLREILFIKETSEEISIWEGNKLTKNEAIKISGIKTVLWNDEFYKILPLIIAESNNLYIEKNEHIRSITEVETAQDRFYSFAKEKFPLQNFERSYPLLSKLRMVKNNIEIKLIQKACDITEKGFRRILNYTKPGVWEYELEAEFIHEFINNNSKGFAYQPIIASGINACTLHYNENDCECKPGSLILMDVAAEYANYKSDMTRTIPVDGKFTKRQLDVYNAVLNVKNEATNILRPGITVNDYHKEVGKIMESELLKIKLLDKTDVKKQDSKNPLFKQYFMHGTSHHLGLDVHDVGNFYVDLKPGNVFTVEPGIYIRKENLGIRLEDNIVIGEKENINLMKNIPILPEEIEDLMNQ</sequence>
<evidence type="ECO:0000256" key="5">
    <source>
        <dbReference type="ARBA" id="ARBA00023211"/>
    </source>
</evidence>
<dbReference type="GO" id="GO:0006508">
    <property type="term" value="P:proteolysis"/>
    <property type="evidence" value="ECO:0007669"/>
    <property type="project" value="TreeGrafter"/>
</dbReference>
<evidence type="ECO:0000256" key="4">
    <source>
        <dbReference type="ARBA" id="ARBA00022801"/>
    </source>
</evidence>
<dbReference type="InterPro" id="IPR007865">
    <property type="entry name" value="Aminopep_P_N"/>
</dbReference>
<dbReference type="Gene3D" id="3.90.230.10">
    <property type="entry name" value="Creatinase/methionine aminopeptidase superfamily"/>
    <property type="match status" value="1"/>
</dbReference>
<dbReference type="AlphaFoldDB" id="A0A381SDN6"/>
<keyword evidence="5" id="KW-0464">Manganese</keyword>
<dbReference type="GO" id="GO:0070006">
    <property type="term" value="F:metalloaminopeptidase activity"/>
    <property type="evidence" value="ECO:0007669"/>
    <property type="project" value="InterPro"/>
</dbReference>
<dbReference type="PROSITE" id="PS00491">
    <property type="entry name" value="PROLINE_PEPTIDASE"/>
    <property type="match status" value="1"/>
</dbReference>
<comment type="cofactor">
    <cofactor evidence="1">
        <name>Mn(2+)</name>
        <dbReference type="ChEBI" id="CHEBI:29035"/>
    </cofactor>
</comment>
<dbReference type="SUPFAM" id="SSF55920">
    <property type="entry name" value="Creatinase/aminopeptidase"/>
    <property type="match status" value="1"/>
</dbReference>
<dbReference type="EMBL" id="UINC01002981">
    <property type="protein sequence ID" value="SVA02202.1"/>
    <property type="molecule type" value="Genomic_DNA"/>
</dbReference>
<evidence type="ECO:0000256" key="2">
    <source>
        <dbReference type="ARBA" id="ARBA00008766"/>
    </source>
</evidence>
<proteinExistence type="inferred from homology"/>
<dbReference type="Pfam" id="PF00557">
    <property type="entry name" value="Peptidase_M24"/>
    <property type="match status" value="1"/>
</dbReference>
<dbReference type="Pfam" id="PF05195">
    <property type="entry name" value="AMP_N"/>
    <property type="match status" value="1"/>
</dbReference>
<gene>
    <name evidence="7" type="ORF">METZ01_LOCUS55056</name>
</gene>
<accession>A0A381SDN6</accession>
<dbReference type="InterPro" id="IPR029149">
    <property type="entry name" value="Creatin/AminoP/Spt16_N"/>
</dbReference>
<dbReference type="GO" id="GO:0005739">
    <property type="term" value="C:mitochondrion"/>
    <property type="evidence" value="ECO:0007669"/>
    <property type="project" value="TreeGrafter"/>
</dbReference>
<dbReference type="InterPro" id="IPR052433">
    <property type="entry name" value="X-Pro_dipept-like"/>
</dbReference>
<comment type="similarity">
    <text evidence="2">Belongs to the peptidase M24B family.</text>
</comment>
<dbReference type="InterPro" id="IPR000994">
    <property type="entry name" value="Pept_M24"/>
</dbReference>